<dbReference type="Proteomes" id="UP000767392">
    <property type="component" value="Unassembled WGS sequence"/>
</dbReference>
<feature type="transmembrane region" description="Helical" evidence="1">
    <location>
        <begin position="14"/>
        <end position="32"/>
    </location>
</feature>
<keyword evidence="1" id="KW-0812">Transmembrane</keyword>
<proteinExistence type="predicted"/>
<reference evidence="2 3" key="1">
    <citation type="submission" date="2018-08" db="EMBL/GenBank/DDBJ databases">
        <title>Comparative genomics of wild bee and flower associated Lactobacillus reveals potential adaptation to the bee host.</title>
        <authorList>
            <person name="Vuong H.Q."/>
            <person name="Mcfrederick Q.S."/>
        </authorList>
    </citation>
    <scope>NUCLEOTIDE SEQUENCE [LARGE SCALE GENOMIC DNA]</scope>
    <source>
        <strain evidence="2 3">HV_04</strain>
    </source>
</reference>
<protein>
    <recommendedName>
        <fullName evidence="4">ABC transporter permease</fullName>
    </recommendedName>
</protein>
<keyword evidence="1" id="KW-0472">Membrane</keyword>
<feature type="transmembrane region" description="Helical" evidence="1">
    <location>
        <begin position="218"/>
        <end position="236"/>
    </location>
</feature>
<name>A0ABY2YRY1_9LACO</name>
<feature type="transmembrane region" description="Helical" evidence="1">
    <location>
        <begin position="159"/>
        <end position="186"/>
    </location>
</feature>
<evidence type="ECO:0000313" key="2">
    <source>
        <dbReference type="EMBL" id="TPR13484.1"/>
    </source>
</evidence>
<sequence length="246" mass="28547">MKELDLYKNLIKRYLFYLLIFSCVFGLMNLIFNHSPLFSLLHSISYYLYGYTVALVTLNYYLFNLSISSGISRNGLYRVKLYSLSTITFFINIFIFSINLFSYILNNKQTDSIYMNLYFGFFNNNIINFISMFIIGFITIFFIMILFNTLGTFLSLFNVLGKIITFFVIYAMIHIGLISFSIYYFVFGFKNINLQPTFDLITGLNTSTAGGGNTGNPISIAITLILFTCLLLFINYKLTKKFQIRK</sequence>
<evidence type="ECO:0000256" key="1">
    <source>
        <dbReference type="SAM" id="Phobius"/>
    </source>
</evidence>
<keyword evidence="1" id="KW-1133">Transmembrane helix</keyword>
<organism evidence="2 3">
    <name type="scientific">Apilactobacillus timberlakei</name>
    <dbReference type="NCBI Taxonomy" id="2008380"/>
    <lineage>
        <taxon>Bacteria</taxon>
        <taxon>Bacillati</taxon>
        <taxon>Bacillota</taxon>
        <taxon>Bacilli</taxon>
        <taxon>Lactobacillales</taxon>
        <taxon>Lactobacillaceae</taxon>
        <taxon>Apilactobacillus</taxon>
    </lineage>
</organism>
<evidence type="ECO:0000313" key="3">
    <source>
        <dbReference type="Proteomes" id="UP000767392"/>
    </source>
</evidence>
<keyword evidence="3" id="KW-1185">Reference proteome</keyword>
<dbReference type="EMBL" id="QUAM01000004">
    <property type="protein sequence ID" value="TPR13484.1"/>
    <property type="molecule type" value="Genomic_DNA"/>
</dbReference>
<accession>A0ABY2YRY1</accession>
<comment type="caution">
    <text evidence="2">The sequence shown here is derived from an EMBL/GenBank/DDBJ whole genome shotgun (WGS) entry which is preliminary data.</text>
</comment>
<evidence type="ECO:0008006" key="4">
    <source>
        <dbReference type="Google" id="ProtNLM"/>
    </source>
</evidence>
<dbReference type="RefSeq" id="WP_105988232.1">
    <property type="nucleotide sequence ID" value="NZ_QUAM01000004.1"/>
</dbReference>
<feature type="transmembrane region" description="Helical" evidence="1">
    <location>
        <begin position="84"/>
        <end position="106"/>
    </location>
</feature>
<gene>
    <name evidence="2" type="ORF">DY048_06165</name>
</gene>
<feature type="transmembrane region" description="Helical" evidence="1">
    <location>
        <begin position="44"/>
        <end position="63"/>
    </location>
</feature>
<feature type="transmembrane region" description="Helical" evidence="1">
    <location>
        <begin position="126"/>
        <end position="147"/>
    </location>
</feature>